<name>A0A078LPT3_9PSED</name>
<dbReference type="RefSeq" id="WP_269450523.1">
    <property type="nucleotide sequence ID" value="NZ_CCSF01000001.1"/>
</dbReference>
<protein>
    <submittedName>
        <fullName evidence="1">Uncharacterized protein</fullName>
    </submittedName>
</protein>
<dbReference type="HOGENOM" id="CLU_3295308_0_0_6"/>
<sequence>MPTNHGLHFGRASFTGMARSHEKQRGLMIVLKLAREVTML</sequence>
<dbReference type="AlphaFoldDB" id="A0A078LPT3"/>
<organism evidence="1 2">
    <name type="scientific">Pseudomonas saudiphocaensis</name>
    <dbReference type="NCBI Taxonomy" id="1499686"/>
    <lineage>
        <taxon>Bacteria</taxon>
        <taxon>Pseudomonadati</taxon>
        <taxon>Pseudomonadota</taxon>
        <taxon>Gammaproteobacteria</taxon>
        <taxon>Pseudomonadales</taxon>
        <taxon>Pseudomonadaceae</taxon>
        <taxon>Pseudomonas</taxon>
    </lineage>
</organism>
<dbReference type="STRING" id="1499686.BN1079_01831"/>
<accession>A0A078LPT3</accession>
<gene>
    <name evidence="1" type="ORF">BN1079_01831</name>
</gene>
<evidence type="ECO:0000313" key="1">
    <source>
        <dbReference type="EMBL" id="CDZ94508.1"/>
    </source>
</evidence>
<reference evidence="1 2" key="1">
    <citation type="submission" date="2014-07" db="EMBL/GenBank/DDBJ databases">
        <authorList>
            <person name="Urmite Genomes Urmite Genomes"/>
        </authorList>
    </citation>
    <scope>NUCLEOTIDE SEQUENCE [LARGE SCALE GENOMIC DNA]</scope>
    <source>
        <strain evidence="1 2">20_BN</strain>
    </source>
</reference>
<proteinExistence type="predicted"/>
<keyword evidence="2" id="KW-1185">Reference proteome</keyword>
<evidence type="ECO:0000313" key="2">
    <source>
        <dbReference type="Proteomes" id="UP000053902"/>
    </source>
</evidence>
<dbReference type="EMBL" id="CCSF01000001">
    <property type="protein sequence ID" value="CDZ94508.1"/>
    <property type="molecule type" value="Genomic_DNA"/>
</dbReference>
<dbReference type="Proteomes" id="UP000053902">
    <property type="component" value="Unassembled WGS sequence"/>
</dbReference>